<gene>
    <name evidence="1" type="ORF">DPX16_15476</name>
</gene>
<proteinExistence type="predicted"/>
<evidence type="ECO:0000313" key="1">
    <source>
        <dbReference type="EMBL" id="ROJ78951.1"/>
    </source>
</evidence>
<keyword evidence="2" id="KW-1185">Reference proteome</keyword>
<dbReference type="AlphaFoldDB" id="A0A3N0XW73"/>
<evidence type="ECO:0000313" key="2">
    <source>
        <dbReference type="Proteomes" id="UP000281406"/>
    </source>
</evidence>
<sequence length="237" mass="25107">MTEKHTESSSFRFCSDSRKTGRMLSSGPESGGLKFGGLSFSKSGGPGGPTAIGCTSCNGSRHLMCLGDTYHYLVTAKKTVTVLSACSNTAKEAVIKRSTCSDPTTEVIPGPPAYSDTTSEVNHELSVCPYTTTAVAHELSVSSDINTEVIPELSVCPDSSMEVIYELSACPVLAKEAFCKHSATATEAVCNLSVLLHFRLLHPGGCLICRSGLLLHRGDLQSRLFYRGGLLLNHGGL</sequence>
<dbReference type="Proteomes" id="UP000281406">
    <property type="component" value="Unassembled WGS sequence"/>
</dbReference>
<organism evidence="1 2">
    <name type="scientific">Anabarilius grahami</name>
    <name type="common">Kanglang fish</name>
    <name type="synonym">Barilius grahami</name>
    <dbReference type="NCBI Taxonomy" id="495550"/>
    <lineage>
        <taxon>Eukaryota</taxon>
        <taxon>Metazoa</taxon>
        <taxon>Chordata</taxon>
        <taxon>Craniata</taxon>
        <taxon>Vertebrata</taxon>
        <taxon>Euteleostomi</taxon>
        <taxon>Actinopterygii</taxon>
        <taxon>Neopterygii</taxon>
        <taxon>Teleostei</taxon>
        <taxon>Ostariophysi</taxon>
        <taxon>Cypriniformes</taxon>
        <taxon>Xenocyprididae</taxon>
        <taxon>Xenocypridinae</taxon>
        <taxon>Xenocypridinae incertae sedis</taxon>
        <taxon>Anabarilius</taxon>
    </lineage>
</organism>
<dbReference type="EMBL" id="RJVU01059333">
    <property type="protein sequence ID" value="ROJ78951.1"/>
    <property type="molecule type" value="Genomic_DNA"/>
</dbReference>
<reference evidence="1 2" key="1">
    <citation type="submission" date="2018-10" db="EMBL/GenBank/DDBJ databases">
        <title>Genome assembly for a Yunnan-Guizhou Plateau 3E fish, Anabarilius grahami (Regan), and its evolutionary and genetic applications.</title>
        <authorList>
            <person name="Jiang W."/>
        </authorList>
    </citation>
    <scope>NUCLEOTIDE SEQUENCE [LARGE SCALE GENOMIC DNA]</scope>
    <source>
        <strain evidence="1">AG-KIZ</strain>
        <tissue evidence="1">Muscle</tissue>
    </source>
</reference>
<comment type="caution">
    <text evidence="1">The sequence shown here is derived from an EMBL/GenBank/DDBJ whole genome shotgun (WGS) entry which is preliminary data.</text>
</comment>
<accession>A0A3N0XW73</accession>
<protein>
    <submittedName>
        <fullName evidence="1">Uncharacterized protein</fullName>
    </submittedName>
</protein>
<name>A0A3N0XW73_ANAGA</name>